<reference evidence="1 2" key="1">
    <citation type="submission" date="2016-10" db="EMBL/GenBank/DDBJ databases">
        <authorList>
            <person name="Varghese N."/>
            <person name="Submissions S."/>
        </authorList>
    </citation>
    <scope>NUCLEOTIDE SEQUENCE [LARGE SCALE GENOMIC DNA]</scope>
    <source>
        <strain evidence="1 2">DSM 16392</strain>
    </source>
</reference>
<accession>A0A1I4E5X9</accession>
<keyword evidence="2" id="KW-1185">Reference proteome</keyword>
<gene>
    <name evidence="1" type="ORF">SAMN04488518_113130</name>
</gene>
<organism evidence="1 2">
    <name type="scientific">Pseudovibrio ascidiaceicola</name>
    <dbReference type="NCBI Taxonomy" id="285279"/>
    <lineage>
        <taxon>Bacteria</taxon>
        <taxon>Pseudomonadati</taxon>
        <taxon>Pseudomonadota</taxon>
        <taxon>Alphaproteobacteria</taxon>
        <taxon>Hyphomicrobiales</taxon>
        <taxon>Stappiaceae</taxon>
        <taxon>Pseudovibrio</taxon>
    </lineage>
</organism>
<comment type="caution">
    <text evidence="1">The sequence shown here is derived from an EMBL/GenBank/DDBJ whole genome shotgun (WGS) entry which is preliminary data.</text>
</comment>
<dbReference type="RefSeq" id="WP_093522770.1">
    <property type="nucleotide sequence ID" value="NZ_FOSK01000013.1"/>
</dbReference>
<proteinExistence type="predicted"/>
<evidence type="ECO:0000313" key="1">
    <source>
        <dbReference type="EMBL" id="SFK99591.1"/>
    </source>
</evidence>
<sequence length="62" mass="6998">MSVPIRFVQKVEVGTVVEDNETGDRAEVIDRVCALFNRVLHVSPLNYEALRSRANKQEKKAA</sequence>
<evidence type="ECO:0000313" key="2">
    <source>
        <dbReference type="Proteomes" id="UP000199598"/>
    </source>
</evidence>
<name>A0A1I4E5X9_9HYPH</name>
<dbReference type="EMBL" id="FOSK01000013">
    <property type="protein sequence ID" value="SFK99591.1"/>
    <property type="molecule type" value="Genomic_DNA"/>
</dbReference>
<protein>
    <submittedName>
        <fullName evidence="1">Uncharacterized protein</fullName>
    </submittedName>
</protein>
<dbReference type="Proteomes" id="UP000199598">
    <property type="component" value="Unassembled WGS sequence"/>
</dbReference>